<keyword evidence="4" id="KW-1185">Reference proteome</keyword>
<accession>A0A840Z2E2</accession>
<keyword evidence="2" id="KW-0472">Membrane</keyword>
<evidence type="ECO:0000313" key="4">
    <source>
        <dbReference type="Proteomes" id="UP000554342"/>
    </source>
</evidence>
<evidence type="ECO:0000256" key="1">
    <source>
        <dbReference type="SAM" id="MobiDB-lite"/>
    </source>
</evidence>
<name>A0A840Z2E2_9SPHN</name>
<sequence>MSTSNYMPKPILSGSGHEARPTAKHANPPKSFARGALIATPFAVTFWGAVVWLLVR</sequence>
<reference evidence="3 4" key="1">
    <citation type="submission" date="2020-08" db="EMBL/GenBank/DDBJ databases">
        <title>Genomic Encyclopedia of Type Strains, Phase IV (KMG-IV): sequencing the most valuable type-strain genomes for metagenomic binning, comparative biology and taxonomic classification.</title>
        <authorList>
            <person name="Goeker M."/>
        </authorList>
    </citation>
    <scope>NUCLEOTIDE SEQUENCE [LARGE SCALE GENOMIC DNA]</scope>
    <source>
        <strain evidence="3 4">DSM 27203</strain>
    </source>
</reference>
<keyword evidence="2" id="KW-0812">Transmembrane</keyword>
<gene>
    <name evidence="3" type="ORF">FHR23_002928</name>
</gene>
<dbReference type="RefSeq" id="WP_184005384.1">
    <property type="nucleotide sequence ID" value="NZ_BAABIF010000011.1"/>
</dbReference>
<evidence type="ECO:0000256" key="2">
    <source>
        <dbReference type="SAM" id="Phobius"/>
    </source>
</evidence>
<feature type="transmembrane region" description="Helical" evidence="2">
    <location>
        <begin position="36"/>
        <end position="55"/>
    </location>
</feature>
<proteinExistence type="predicted"/>
<dbReference type="AlphaFoldDB" id="A0A840Z2E2"/>
<comment type="caution">
    <text evidence="3">The sequence shown here is derived from an EMBL/GenBank/DDBJ whole genome shotgun (WGS) entry which is preliminary data.</text>
</comment>
<keyword evidence="2" id="KW-1133">Transmembrane helix</keyword>
<evidence type="ECO:0000313" key="3">
    <source>
        <dbReference type="EMBL" id="MBB5719969.1"/>
    </source>
</evidence>
<dbReference type="Proteomes" id="UP000554342">
    <property type="component" value="Unassembled WGS sequence"/>
</dbReference>
<protein>
    <submittedName>
        <fullName evidence="3">Uncharacterized protein</fullName>
    </submittedName>
</protein>
<dbReference type="EMBL" id="JACIJI010000007">
    <property type="protein sequence ID" value="MBB5719969.1"/>
    <property type="molecule type" value="Genomic_DNA"/>
</dbReference>
<feature type="region of interest" description="Disordered" evidence="1">
    <location>
        <begin position="1"/>
        <end position="27"/>
    </location>
</feature>
<organism evidence="3 4">
    <name type="scientific">Stakelama sediminis</name>
    <dbReference type="NCBI Taxonomy" id="463200"/>
    <lineage>
        <taxon>Bacteria</taxon>
        <taxon>Pseudomonadati</taxon>
        <taxon>Pseudomonadota</taxon>
        <taxon>Alphaproteobacteria</taxon>
        <taxon>Sphingomonadales</taxon>
        <taxon>Sphingomonadaceae</taxon>
        <taxon>Stakelama</taxon>
    </lineage>
</organism>